<dbReference type="OrthoDB" id="9784383at2"/>
<organism evidence="2 3">
    <name type="scientific">Altererythrobacter xiamenensis</name>
    <dbReference type="NCBI Taxonomy" id="1316679"/>
    <lineage>
        <taxon>Bacteria</taxon>
        <taxon>Pseudomonadati</taxon>
        <taxon>Pseudomonadota</taxon>
        <taxon>Alphaproteobacteria</taxon>
        <taxon>Sphingomonadales</taxon>
        <taxon>Erythrobacteraceae</taxon>
        <taxon>Altererythrobacter</taxon>
    </lineage>
</organism>
<dbReference type="PANTHER" id="PTHR10579:SF43">
    <property type="entry name" value="ZINC FINGER (C3HC4-TYPE RING FINGER) FAMILY PROTEIN"/>
    <property type="match status" value="1"/>
</dbReference>
<accession>A0A1Y6FLI3</accession>
<dbReference type="Pfam" id="PF13519">
    <property type="entry name" value="VWA_2"/>
    <property type="match status" value="1"/>
</dbReference>
<sequence length="531" mass="56950">MLDLAEMERISLDSVFLPKPDMFPVEALLATHFQTASHAAPCDARVCIAAHSAPANLPGRPDDTRLVRLDLLASPVAQLPDGPIELVLVIDRSGSMEDGKLEQMKRGLLTALPALRDSDRLAVVAFGESSELLVPLGEVGGRREKIVDAISSLEPSGLTNLEDGLDLGFRTAMKGAATPGQDRRLLLITDQWPNLDPAMQDGLIDLARAGAAQSVGLSTVGVHQTFDNVLAMRLSAIPGGRFLDWAEGEDGAALLAKNFASLVSDPARNVQLHFGPDAGQRVTALYGVPEELVSVEDNGRVSIALGGGFVEAGDRGIYASIAGPDEGDAGGMAGLDVNLTATREDGAEFSVAPQLSTDMAKGQMGEAQAIIDTHLTVTGALETYHTGGDIAEARQELERLQERMRTPPYGSLDDERQIVAAIERKLRAIEENTGSLALLEAIAGRWEVLSQKGLAGARKGDLLELTRERELLITRRSGPGMDATSRQTFQITGDRLLVDDTDLFFRIEAKGDRLTLHDELEGDRLRLKRLP</sequence>
<evidence type="ECO:0000313" key="2">
    <source>
        <dbReference type="EMBL" id="SMQ74371.1"/>
    </source>
</evidence>
<dbReference type="Gene3D" id="3.40.50.410">
    <property type="entry name" value="von Willebrand factor, type A domain"/>
    <property type="match status" value="1"/>
</dbReference>
<reference evidence="3" key="1">
    <citation type="submission" date="2017-04" db="EMBL/GenBank/DDBJ databases">
        <authorList>
            <person name="Varghese N."/>
            <person name="Submissions S."/>
        </authorList>
    </citation>
    <scope>NUCLEOTIDE SEQUENCE [LARGE SCALE GENOMIC DNA]</scope>
</reference>
<dbReference type="Proteomes" id="UP000194420">
    <property type="component" value="Unassembled WGS sequence"/>
</dbReference>
<dbReference type="InterPro" id="IPR036465">
    <property type="entry name" value="vWFA_dom_sf"/>
</dbReference>
<dbReference type="RefSeq" id="WP_143256047.1">
    <property type="nucleotide sequence ID" value="NZ_FXWG01000003.1"/>
</dbReference>
<protein>
    <submittedName>
        <fullName evidence="2">von Willebrand factor type A domain-containing protein</fullName>
    </submittedName>
</protein>
<feature type="domain" description="VWFA" evidence="1">
    <location>
        <begin position="85"/>
        <end position="270"/>
    </location>
</feature>
<proteinExistence type="predicted"/>
<dbReference type="SUPFAM" id="SSF53300">
    <property type="entry name" value="vWA-like"/>
    <property type="match status" value="1"/>
</dbReference>
<dbReference type="PANTHER" id="PTHR10579">
    <property type="entry name" value="CALCIUM-ACTIVATED CHLORIDE CHANNEL REGULATOR"/>
    <property type="match status" value="1"/>
</dbReference>
<dbReference type="EMBL" id="FXWG01000003">
    <property type="protein sequence ID" value="SMQ74371.1"/>
    <property type="molecule type" value="Genomic_DNA"/>
</dbReference>
<dbReference type="InterPro" id="IPR002035">
    <property type="entry name" value="VWF_A"/>
</dbReference>
<dbReference type="SMART" id="SM00327">
    <property type="entry name" value="VWA"/>
    <property type="match status" value="1"/>
</dbReference>
<gene>
    <name evidence="2" type="ORF">SAMN06297468_2602</name>
</gene>
<evidence type="ECO:0000259" key="1">
    <source>
        <dbReference type="PROSITE" id="PS50234"/>
    </source>
</evidence>
<evidence type="ECO:0000313" key="3">
    <source>
        <dbReference type="Proteomes" id="UP000194420"/>
    </source>
</evidence>
<dbReference type="PROSITE" id="PS50234">
    <property type="entry name" value="VWFA"/>
    <property type="match status" value="1"/>
</dbReference>
<dbReference type="AlphaFoldDB" id="A0A1Y6FLI3"/>
<dbReference type="InterPro" id="IPR051266">
    <property type="entry name" value="CLCR"/>
</dbReference>
<name>A0A1Y6FLI3_9SPHN</name>
<keyword evidence="3" id="KW-1185">Reference proteome</keyword>